<gene>
    <name evidence="2" type="primary">LOC136084134</name>
</gene>
<proteinExistence type="predicted"/>
<keyword evidence="1" id="KW-1185">Reference proteome</keyword>
<dbReference type="GeneID" id="136084134"/>
<protein>
    <submittedName>
        <fullName evidence="2">Uncharacterized protein LOC136084134</fullName>
    </submittedName>
</protein>
<dbReference type="Proteomes" id="UP001652625">
    <property type="component" value="Chromosome 08"/>
</dbReference>
<evidence type="ECO:0000313" key="1">
    <source>
        <dbReference type="Proteomes" id="UP001652625"/>
    </source>
</evidence>
<evidence type="ECO:0000313" key="2">
    <source>
        <dbReference type="RefSeq" id="XP_065660353.1"/>
    </source>
</evidence>
<sequence>MLAKIRHFVNFETLMSIYHAIFGSHLRRKIGVWKLKICANAEMACHMLLYVKVKFCYEDYSSYEKKDDSSIIGEIENNEERVDQERSNKGVKHKHVSAAAGFETVNTKGQTFKEDYCEQE</sequence>
<reference evidence="2" key="1">
    <citation type="submission" date="2025-08" db="UniProtKB">
        <authorList>
            <consortium name="RefSeq"/>
        </authorList>
    </citation>
    <scope>IDENTIFICATION</scope>
</reference>
<accession>A0ABM4CF64</accession>
<dbReference type="RefSeq" id="XP_065660353.1">
    <property type="nucleotide sequence ID" value="XM_065804281.1"/>
</dbReference>
<organism evidence="1 2">
    <name type="scientific">Hydra vulgaris</name>
    <name type="common">Hydra</name>
    <name type="synonym">Hydra attenuata</name>
    <dbReference type="NCBI Taxonomy" id="6087"/>
    <lineage>
        <taxon>Eukaryota</taxon>
        <taxon>Metazoa</taxon>
        <taxon>Cnidaria</taxon>
        <taxon>Hydrozoa</taxon>
        <taxon>Hydroidolina</taxon>
        <taxon>Anthoathecata</taxon>
        <taxon>Aplanulata</taxon>
        <taxon>Hydridae</taxon>
        <taxon>Hydra</taxon>
    </lineage>
</organism>
<name>A0ABM4CF64_HYDVU</name>